<keyword evidence="5" id="KW-0107">Calcium channel</keyword>
<evidence type="ECO:0000256" key="7">
    <source>
        <dbReference type="ARBA" id="ARBA00022737"/>
    </source>
</evidence>
<dbReference type="RefSeq" id="XP_018007866.1">
    <property type="nucleotide sequence ID" value="XM_018152377.2"/>
</dbReference>
<dbReference type="CTD" id="39571"/>
<dbReference type="KEGG" id="hazt:108665602"/>
<dbReference type="InterPro" id="IPR024862">
    <property type="entry name" value="TRPV"/>
</dbReference>
<dbReference type="GeneID" id="108665602"/>
<proteinExistence type="predicted"/>
<evidence type="ECO:0000256" key="15">
    <source>
        <dbReference type="SAM" id="Phobius"/>
    </source>
</evidence>
<keyword evidence="3" id="KW-1003">Cell membrane</keyword>
<dbReference type="SUPFAM" id="SSF48403">
    <property type="entry name" value="Ankyrin repeat"/>
    <property type="match status" value="1"/>
</dbReference>
<feature type="transmembrane region" description="Helical" evidence="15">
    <location>
        <begin position="872"/>
        <end position="900"/>
    </location>
</feature>
<evidence type="ECO:0000256" key="6">
    <source>
        <dbReference type="ARBA" id="ARBA00022692"/>
    </source>
</evidence>
<protein>
    <submittedName>
        <fullName evidence="18">Transient receptor potential cation channel subfamily V member 5-like</fullName>
    </submittedName>
</protein>
<feature type="repeat" description="ANK" evidence="13">
    <location>
        <begin position="176"/>
        <end position="202"/>
    </location>
</feature>
<dbReference type="AlphaFoldDB" id="A0A8B7N208"/>
<dbReference type="OMA" id="GAFFCPE"/>
<evidence type="ECO:0000256" key="1">
    <source>
        <dbReference type="ARBA" id="ARBA00004651"/>
    </source>
</evidence>
<evidence type="ECO:0000256" key="2">
    <source>
        <dbReference type="ARBA" id="ARBA00022448"/>
    </source>
</evidence>
<dbReference type="PANTHER" id="PTHR10582">
    <property type="entry name" value="TRANSIENT RECEPTOR POTENTIAL ION CHANNEL PROTEIN"/>
    <property type="match status" value="1"/>
</dbReference>
<evidence type="ECO:0000256" key="5">
    <source>
        <dbReference type="ARBA" id="ARBA00022673"/>
    </source>
</evidence>
<feature type="transmembrane region" description="Helical" evidence="15">
    <location>
        <begin position="445"/>
        <end position="463"/>
    </location>
</feature>
<keyword evidence="4" id="KW-0109">Calcium transport</keyword>
<evidence type="ECO:0000256" key="12">
    <source>
        <dbReference type="ARBA" id="ARBA00023303"/>
    </source>
</evidence>
<feature type="repeat" description="ANK" evidence="13">
    <location>
        <begin position="244"/>
        <end position="276"/>
    </location>
</feature>
<keyword evidence="7" id="KW-0677">Repeat</keyword>
<dbReference type="InterPro" id="IPR002110">
    <property type="entry name" value="Ankyrin_rpt"/>
</dbReference>
<evidence type="ECO:0000256" key="9">
    <source>
        <dbReference type="ARBA" id="ARBA00022989"/>
    </source>
</evidence>
<dbReference type="Pfam" id="PF00520">
    <property type="entry name" value="Ion_trans"/>
    <property type="match status" value="1"/>
</dbReference>
<evidence type="ECO:0000256" key="3">
    <source>
        <dbReference type="ARBA" id="ARBA00022475"/>
    </source>
</evidence>
<feature type="transmembrane region" description="Helical" evidence="15">
    <location>
        <begin position="760"/>
        <end position="780"/>
    </location>
</feature>
<feature type="domain" description="Ion transport" evidence="16">
    <location>
        <begin position="716"/>
        <end position="900"/>
    </location>
</feature>
<reference evidence="18" key="1">
    <citation type="submission" date="2025-08" db="UniProtKB">
        <authorList>
            <consortium name="RefSeq"/>
        </authorList>
    </citation>
    <scope>IDENTIFICATION</scope>
    <source>
        <tissue evidence="18">Whole organism</tissue>
    </source>
</reference>
<keyword evidence="9 15" id="KW-1133">Transmembrane helix</keyword>
<evidence type="ECO:0000256" key="8">
    <source>
        <dbReference type="ARBA" id="ARBA00022837"/>
    </source>
</evidence>
<name>A0A8B7N208_HYAAZ</name>
<evidence type="ECO:0000256" key="14">
    <source>
        <dbReference type="SAM" id="MobiDB-lite"/>
    </source>
</evidence>
<feature type="transmembrane region" description="Helical" evidence="15">
    <location>
        <begin position="405"/>
        <end position="425"/>
    </location>
</feature>
<evidence type="ECO:0000256" key="10">
    <source>
        <dbReference type="ARBA" id="ARBA00023065"/>
    </source>
</evidence>
<sequence>MGNTESTVSKGVKAQASASLPVYDLVDVNGGGELIELMKKATKTKDYTELDEAIRIKVAAMAYNKGQGKCINVHTLVARRNAEKPLSKQITFPKNLPGEEAVAGKFQPGVDDPAKLTDNETYRYQFWDLEHVGAVGETVVHLCVLNATSIHNELLKRCLRIYPYMINDVYLADEYYGENALHIAIVNEDPAMVKVLLDYGANYHERCIGNFFCTEDQKPYKQDNYNHEWYDLPVKSNYYGYVYWGEYPLSFAACLDQEECYRLILARGANPDNQDTNGNTVTHMMVIYDKMEMFDMCFEAGATISLPNRQNLIPMTLACVLARRDLFFHILNITREIYWQIGYVTCAAYPLEYFDTINVKTGDTETKSALNLIAYGNKEEHLDLMEGPVVDLLKTKWATFVKFKFYNLFFVFLTYFLISTGAYVLRPVPCVPIGSRVAAAPKPAVLLLPALGITCVNVSVFLADNTRLQHSSVTTLPSEDQTFARNSMLGADSVFESPILLSTSGSNLPMSKQSDLHVTSEPEILRFEIEMPSEKILSSSVISEASVTAMPEDAVTVRYVVEGEEMSVTVSSALHDILSPSADEDSNVTTPDPKKDVRPLTASSFACYNSSHYLTLEGHNTSFFVTKIVKRAKQQGNLVAEAAESLFPQDDNDTNTTTDPCHCYLWQKPDPLPTGEVYILGVSWTEGSYYVRICCEILTALGSLAYIVGAAREARFQGLQMFFENLSTVPSRVLFLFACVMVMFMVVMRLMCQGVIEDCLAVMAMLCTGPYFLFFCRGFKTVGPFVTMIYTMLVGDLLRFVTIYFVFVMGFSQAYYVIYTSYMAKAAKSHCKTNPLSTPVESVMNMFIMSLGNFGSVYEGTECTAHETSGKVLFIVFMAIVSLLLINLLIAMMGNTYTIIAEMKNEWMRQWARIVLVVERGVNPEERLRQQKIYSQPMADGRPALVLRLHQDEEERDEMRDVLDMKRVHRKYVQRRLAKQQRAANAAANANAKTNEPGTRDPVSGAIGK</sequence>
<feature type="region of interest" description="Disordered" evidence="14">
    <location>
        <begin position="983"/>
        <end position="1009"/>
    </location>
</feature>
<feature type="transmembrane region" description="Helical" evidence="15">
    <location>
        <begin position="800"/>
        <end position="822"/>
    </location>
</feature>
<evidence type="ECO:0000256" key="13">
    <source>
        <dbReference type="PROSITE-ProRule" id="PRU00023"/>
    </source>
</evidence>
<keyword evidence="6 15" id="KW-0812">Transmembrane</keyword>
<organism evidence="17 18">
    <name type="scientific">Hyalella azteca</name>
    <name type="common">Amphipod</name>
    <dbReference type="NCBI Taxonomy" id="294128"/>
    <lineage>
        <taxon>Eukaryota</taxon>
        <taxon>Metazoa</taxon>
        <taxon>Ecdysozoa</taxon>
        <taxon>Arthropoda</taxon>
        <taxon>Crustacea</taxon>
        <taxon>Multicrustacea</taxon>
        <taxon>Malacostraca</taxon>
        <taxon>Eumalacostraca</taxon>
        <taxon>Peracarida</taxon>
        <taxon>Amphipoda</taxon>
        <taxon>Senticaudata</taxon>
        <taxon>Talitrida</taxon>
        <taxon>Talitroidea</taxon>
        <taxon>Hyalellidae</taxon>
        <taxon>Hyalella</taxon>
    </lineage>
</organism>
<evidence type="ECO:0000313" key="18">
    <source>
        <dbReference type="RefSeq" id="XP_018007866.1"/>
    </source>
</evidence>
<accession>A0A8B7N208</accession>
<evidence type="ECO:0000259" key="16">
    <source>
        <dbReference type="Pfam" id="PF00520"/>
    </source>
</evidence>
<dbReference type="PROSITE" id="PS50088">
    <property type="entry name" value="ANK_REPEAT"/>
    <property type="match status" value="2"/>
</dbReference>
<evidence type="ECO:0000256" key="11">
    <source>
        <dbReference type="ARBA" id="ARBA00023136"/>
    </source>
</evidence>
<dbReference type="GO" id="GO:0005262">
    <property type="term" value="F:calcium channel activity"/>
    <property type="evidence" value="ECO:0007669"/>
    <property type="project" value="UniProtKB-KW"/>
</dbReference>
<keyword evidence="12" id="KW-0407">Ion channel</keyword>
<dbReference type="GO" id="GO:0098703">
    <property type="term" value="P:calcium ion import across plasma membrane"/>
    <property type="evidence" value="ECO:0007669"/>
    <property type="project" value="TreeGrafter"/>
</dbReference>
<dbReference type="OrthoDB" id="533508at2759"/>
<dbReference type="GO" id="GO:0005886">
    <property type="term" value="C:plasma membrane"/>
    <property type="evidence" value="ECO:0007669"/>
    <property type="project" value="UniProtKB-SubCell"/>
</dbReference>
<gene>
    <name evidence="18" type="primary">LOC108665602</name>
</gene>
<comment type="subcellular location">
    <subcellularLocation>
        <location evidence="1">Cell membrane</location>
        <topology evidence="1">Multi-pass membrane protein</topology>
    </subcellularLocation>
</comment>
<feature type="transmembrane region" description="Helical" evidence="15">
    <location>
        <begin position="689"/>
        <end position="709"/>
    </location>
</feature>
<dbReference type="PROSITE" id="PS50297">
    <property type="entry name" value="ANK_REP_REGION"/>
    <property type="match status" value="1"/>
</dbReference>
<dbReference type="SMART" id="SM00248">
    <property type="entry name" value="ANK"/>
    <property type="match status" value="4"/>
</dbReference>
<evidence type="ECO:0000256" key="4">
    <source>
        <dbReference type="ARBA" id="ARBA00022568"/>
    </source>
</evidence>
<dbReference type="InterPro" id="IPR005821">
    <property type="entry name" value="Ion_trans_dom"/>
</dbReference>
<keyword evidence="8" id="KW-0106">Calcium</keyword>
<keyword evidence="13" id="KW-0040">ANK repeat</keyword>
<keyword evidence="10" id="KW-0406">Ion transport</keyword>
<dbReference type="Proteomes" id="UP000694843">
    <property type="component" value="Unplaced"/>
</dbReference>
<keyword evidence="2" id="KW-0813">Transport</keyword>
<feature type="transmembrane region" description="Helical" evidence="15">
    <location>
        <begin position="729"/>
        <end position="748"/>
    </location>
</feature>
<keyword evidence="11 15" id="KW-0472">Membrane</keyword>
<dbReference type="GO" id="GO:0034703">
    <property type="term" value="C:cation channel complex"/>
    <property type="evidence" value="ECO:0007669"/>
    <property type="project" value="UniProtKB-ARBA"/>
</dbReference>
<dbReference type="InterPro" id="IPR036770">
    <property type="entry name" value="Ankyrin_rpt-contain_sf"/>
</dbReference>
<dbReference type="PANTHER" id="PTHR10582:SF28">
    <property type="entry name" value="NANCHUNG, ISOFORM B"/>
    <property type="match status" value="1"/>
</dbReference>
<dbReference type="Pfam" id="PF13606">
    <property type="entry name" value="Ank_3"/>
    <property type="match status" value="1"/>
</dbReference>
<dbReference type="Gene3D" id="1.25.40.20">
    <property type="entry name" value="Ankyrin repeat-containing domain"/>
    <property type="match status" value="1"/>
</dbReference>
<feature type="compositionally biased region" description="Low complexity" evidence="14">
    <location>
        <begin position="983"/>
        <end position="992"/>
    </location>
</feature>
<evidence type="ECO:0000313" key="17">
    <source>
        <dbReference type="Proteomes" id="UP000694843"/>
    </source>
</evidence>
<keyword evidence="17" id="KW-1185">Reference proteome</keyword>